<dbReference type="EMBL" id="CP140154">
    <property type="protein sequence ID" value="WQG88459.1"/>
    <property type="molecule type" value="Genomic_DNA"/>
</dbReference>
<dbReference type="Pfam" id="PF00595">
    <property type="entry name" value="PDZ"/>
    <property type="match status" value="1"/>
</dbReference>
<dbReference type="GO" id="GO:0007165">
    <property type="term" value="P:signal transduction"/>
    <property type="evidence" value="ECO:0007669"/>
    <property type="project" value="TreeGrafter"/>
</dbReference>
<dbReference type="Pfam" id="PF03572">
    <property type="entry name" value="Peptidase_S41"/>
    <property type="match status" value="1"/>
</dbReference>
<dbReference type="GO" id="GO:0008236">
    <property type="term" value="F:serine-type peptidase activity"/>
    <property type="evidence" value="ECO:0007669"/>
    <property type="project" value="InterPro"/>
</dbReference>
<reference evidence="2 4" key="1">
    <citation type="submission" date="2016-11" db="EMBL/GenBank/DDBJ databases">
        <authorList>
            <person name="Jaros S."/>
            <person name="Januszkiewicz K."/>
            <person name="Wedrychowicz H."/>
        </authorList>
    </citation>
    <scope>NUCLEOTIDE SEQUENCE [LARGE SCALE GENOMIC DNA]</scope>
    <source>
        <strain evidence="2 4">DSM 784</strain>
    </source>
</reference>
<evidence type="ECO:0000313" key="2">
    <source>
        <dbReference type="EMBL" id="SFW47012.1"/>
    </source>
</evidence>
<dbReference type="SMART" id="SM00228">
    <property type="entry name" value="PDZ"/>
    <property type="match status" value="1"/>
</dbReference>
<dbReference type="InterPro" id="IPR029045">
    <property type="entry name" value="ClpP/crotonase-like_dom_sf"/>
</dbReference>
<dbReference type="Gene3D" id="3.30.750.170">
    <property type="match status" value="1"/>
</dbReference>
<evidence type="ECO:0000259" key="1">
    <source>
        <dbReference type="PROSITE" id="PS50106"/>
    </source>
</evidence>
<dbReference type="AlphaFoldDB" id="A0A1K1PHE5"/>
<dbReference type="Gene3D" id="3.90.226.10">
    <property type="entry name" value="2-enoyl-CoA Hydratase, Chain A, domain 1"/>
    <property type="match status" value="1"/>
</dbReference>
<dbReference type="PANTHER" id="PTHR32060">
    <property type="entry name" value="TAIL-SPECIFIC PROTEASE"/>
    <property type="match status" value="1"/>
</dbReference>
<dbReference type="STRING" id="1004.SAMN05661012_01984"/>
<sequence>MKQTILIALLSCATVFVSCRKDHDTDTETPVSPTDGTREQLTLDSIYLYAKQIYLWYDALPDYTTFNPRQYATGSNVLTNYEKELYVITQSKTNPATGYSYEYSGYAGSPKYSFIDDGSLTGARLGTVSLTDKGDDFGLSISISADVRIRYVNPNSSAAQAGLARGFKITQINGTTVTTSSSTFIQNALNGTTMSMTIVDNGGITGKVNLTKSNYTTNPVLKTVVLTAGAQKVGYLNYSRFSVMSSSQAPLESAFSTFATQGVTALIIDLRYNGGGYTQTAEEMINLIAPSTLNDKTMYTEYFNDLLQNGKATILKQQLYLDANGNTVDYNGHKATYADLDYSISGNTYSFKKVGTLNTVKQVIFIVSGNTASASELVINSLKPYLPVKLVGSQTYGKPVGFFGVKIDKYTVYMSNFYMQNANGDGNYFQGMTPDIVASDDVTHDFGDANENCIAAALNYISGHPSGKIGVATAEAPLIHMGPASFTGMIEDRMHTK</sequence>
<evidence type="ECO:0000313" key="4">
    <source>
        <dbReference type="Proteomes" id="UP000183788"/>
    </source>
</evidence>
<dbReference type="PROSITE" id="PS51257">
    <property type="entry name" value="PROKAR_LIPOPROTEIN"/>
    <property type="match status" value="1"/>
</dbReference>
<gene>
    <name evidence="2" type="ORF">SAMN05661012_01984</name>
    <name evidence="3" type="ORF">SR876_26405</name>
</gene>
<accession>A0A1K1PHE5</accession>
<dbReference type="CDD" id="cd07561">
    <property type="entry name" value="Peptidase_S41_CPP_like"/>
    <property type="match status" value="1"/>
</dbReference>
<dbReference type="InterPro" id="IPR005151">
    <property type="entry name" value="Tail-specific_protease"/>
</dbReference>
<protein>
    <submittedName>
        <fullName evidence="2">C-terminal processing protease CtpA/Prc, contains a PDZ domain</fullName>
    </submittedName>
    <submittedName>
        <fullName evidence="3">S41 family peptidase</fullName>
    </submittedName>
</protein>
<dbReference type="RefSeq" id="WP_177318581.1">
    <property type="nucleotide sequence ID" value="NZ_CP139972.1"/>
</dbReference>
<dbReference type="GO" id="GO:0030288">
    <property type="term" value="C:outer membrane-bounded periplasmic space"/>
    <property type="evidence" value="ECO:0007669"/>
    <property type="project" value="TreeGrafter"/>
</dbReference>
<name>A0A1K1PHE5_9BACT</name>
<dbReference type="PROSITE" id="PS50106">
    <property type="entry name" value="PDZ"/>
    <property type="match status" value="1"/>
</dbReference>
<proteinExistence type="predicted"/>
<reference evidence="3 5" key="2">
    <citation type="submission" date="2023-11" db="EMBL/GenBank/DDBJ databases">
        <title>MicrobeMod: A computational toolkit for identifying prokaryotic methylation and restriction-modification with nanopore sequencing.</title>
        <authorList>
            <person name="Crits-Christoph A."/>
            <person name="Kang S.C."/>
            <person name="Lee H."/>
            <person name="Ostrov N."/>
        </authorList>
    </citation>
    <scope>NUCLEOTIDE SEQUENCE [LARGE SCALE GENOMIC DNA]</scope>
    <source>
        <strain evidence="3 5">ATCC 23090</strain>
    </source>
</reference>
<dbReference type="SMART" id="SM00245">
    <property type="entry name" value="TSPc"/>
    <property type="match status" value="1"/>
</dbReference>
<dbReference type="SUPFAM" id="SSF52096">
    <property type="entry name" value="ClpP/crotonase"/>
    <property type="match status" value="1"/>
</dbReference>
<dbReference type="Gene3D" id="2.30.42.10">
    <property type="match status" value="1"/>
</dbReference>
<keyword evidence="2" id="KW-0378">Hydrolase</keyword>
<dbReference type="PANTHER" id="PTHR32060:SF30">
    <property type="entry name" value="CARBOXY-TERMINAL PROCESSING PROTEASE CTPA"/>
    <property type="match status" value="1"/>
</dbReference>
<dbReference type="Proteomes" id="UP001326715">
    <property type="component" value="Chromosome"/>
</dbReference>
<dbReference type="GO" id="GO:0006508">
    <property type="term" value="P:proteolysis"/>
    <property type="evidence" value="ECO:0007669"/>
    <property type="project" value="UniProtKB-KW"/>
</dbReference>
<dbReference type="SUPFAM" id="SSF50156">
    <property type="entry name" value="PDZ domain-like"/>
    <property type="match status" value="1"/>
</dbReference>
<dbReference type="InterPro" id="IPR036034">
    <property type="entry name" value="PDZ_sf"/>
</dbReference>
<keyword evidence="5" id="KW-1185">Reference proteome</keyword>
<dbReference type="InterPro" id="IPR001478">
    <property type="entry name" value="PDZ"/>
</dbReference>
<dbReference type="GO" id="GO:0004175">
    <property type="term" value="F:endopeptidase activity"/>
    <property type="evidence" value="ECO:0007669"/>
    <property type="project" value="TreeGrafter"/>
</dbReference>
<feature type="domain" description="PDZ" evidence="1">
    <location>
        <begin position="127"/>
        <end position="198"/>
    </location>
</feature>
<evidence type="ECO:0000313" key="5">
    <source>
        <dbReference type="Proteomes" id="UP001326715"/>
    </source>
</evidence>
<dbReference type="Proteomes" id="UP000183788">
    <property type="component" value="Unassembled WGS sequence"/>
</dbReference>
<organism evidence="2 4">
    <name type="scientific">Chitinophaga sancti</name>
    <dbReference type="NCBI Taxonomy" id="1004"/>
    <lineage>
        <taxon>Bacteria</taxon>
        <taxon>Pseudomonadati</taxon>
        <taxon>Bacteroidota</taxon>
        <taxon>Chitinophagia</taxon>
        <taxon>Chitinophagales</taxon>
        <taxon>Chitinophagaceae</taxon>
        <taxon>Chitinophaga</taxon>
    </lineage>
</organism>
<keyword evidence="2" id="KW-0645">Protease</keyword>
<dbReference type="EMBL" id="FPIZ01000005">
    <property type="protein sequence ID" value="SFW47012.1"/>
    <property type="molecule type" value="Genomic_DNA"/>
</dbReference>
<evidence type="ECO:0000313" key="3">
    <source>
        <dbReference type="EMBL" id="WQG88459.1"/>
    </source>
</evidence>